<dbReference type="InterPro" id="IPR038532">
    <property type="entry name" value="NDUFS4-like_sf"/>
</dbReference>
<evidence type="ECO:0000313" key="7">
    <source>
        <dbReference type="EMBL" id="TPG10803.1"/>
    </source>
</evidence>
<evidence type="ECO:0000256" key="4">
    <source>
        <dbReference type="ARBA" id="ARBA00022946"/>
    </source>
</evidence>
<dbReference type="GO" id="GO:0016020">
    <property type="term" value="C:membrane"/>
    <property type="evidence" value="ECO:0007669"/>
    <property type="project" value="UniProtKB-SubCell"/>
</dbReference>
<dbReference type="OrthoDB" id="9799572at2"/>
<comment type="subcellular location">
    <subcellularLocation>
        <location evidence="1">Membrane</location>
    </subcellularLocation>
</comment>
<dbReference type="GO" id="GO:0022900">
    <property type="term" value="P:electron transport chain"/>
    <property type="evidence" value="ECO:0007669"/>
    <property type="project" value="InterPro"/>
</dbReference>
<keyword evidence="2" id="KW-0813">Transport</keyword>
<gene>
    <name evidence="7" type="ORF">EAH84_12025</name>
</gene>
<dbReference type="Gene3D" id="3.30.160.190">
    <property type="entry name" value="atu1810 like domain"/>
    <property type="match status" value="1"/>
</dbReference>
<keyword evidence="4" id="KW-0809">Transit peptide</keyword>
<dbReference type="RefSeq" id="WP_140872264.1">
    <property type="nucleotide sequence ID" value="NZ_RCZK01000010.1"/>
</dbReference>
<dbReference type="InterPro" id="IPR006885">
    <property type="entry name" value="NADH_UbQ_FeS_4_mit-like"/>
</dbReference>
<proteinExistence type="predicted"/>
<name>A0A502CDD4_9SPHN</name>
<reference evidence="7 8" key="1">
    <citation type="journal article" date="2019" name="Environ. Microbiol.">
        <title>Species interactions and distinct microbial communities in high Arctic permafrost affected cryosols are associated with the CH4 and CO2 gas fluxes.</title>
        <authorList>
            <person name="Altshuler I."/>
            <person name="Hamel J."/>
            <person name="Turney S."/>
            <person name="Magnuson E."/>
            <person name="Levesque R."/>
            <person name="Greer C."/>
            <person name="Whyte L.G."/>
        </authorList>
    </citation>
    <scope>NUCLEOTIDE SEQUENCE [LARGE SCALE GENOMIC DNA]</scope>
    <source>
        <strain evidence="7 8">S5.1</strain>
    </source>
</reference>
<keyword evidence="8" id="KW-1185">Reference proteome</keyword>
<keyword evidence="5" id="KW-0249">Electron transport</keyword>
<comment type="caution">
    <text evidence="7">The sequence shown here is derived from an EMBL/GenBank/DDBJ whole genome shotgun (WGS) entry which is preliminary data.</text>
</comment>
<dbReference type="PANTHER" id="PTHR12219:SF8">
    <property type="entry name" value="NADH DEHYDROGENASE [UBIQUINONE] IRON-SULFUR PROTEIN 4, MITOCHONDRIAL"/>
    <property type="match status" value="1"/>
</dbReference>
<accession>A0A502CDD4</accession>
<dbReference type="Proteomes" id="UP000318413">
    <property type="component" value="Unassembled WGS sequence"/>
</dbReference>
<keyword evidence="3" id="KW-0679">Respiratory chain</keyword>
<evidence type="ECO:0000256" key="6">
    <source>
        <dbReference type="ARBA" id="ARBA00023136"/>
    </source>
</evidence>
<evidence type="ECO:0000256" key="5">
    <source>
        <dbReference type="ARBA" id="ARBA00022982"/>
    </source>
</evidence>
<keyword evidence="6" id="KW-0472">Membrane</keyword>
<organism evidence="7 8">
    <name type="scientific">Sphingomonas oligophenolica</name>
    <dbReference type="NCBI Taxonomy" id="301154"/>
    <lineage>
        <taxon>Bacteria</taxon>
        <taxon>Pseudomonadati</taxon>
        <taxon>Pseudomonadota</taxon>
        <taxon>Alphaproteobacteria</taxon>
        <taxon>Sphingomonadales</taxon>
        <taxon>Sphingomonadaceae</taxon>
        <taxon>Sphingomonas</taxon>
    </lineage>
</organism>
<sequence>MPTARIFQRPKNAMQSGRYRTDRWQLEFEPTEAKQPDPLTGWAGSGDTRDQVRLGFPTQEAAIAYCERQGWGYSLVPTPSKTLKLQAYADNFR</sequence>
<evidence type="ECO:0000313" key="8">
    <source>
        <dbReference type="Proteomes" id="UP000318413"/>
    </source>
</evidence>
<evidence type="ECO:0000256" key="3">
    <source>
        <dbReference type="ARBA" id="ARBA00022660"/>
    </source>
</evidence>
<evidence type="ECO:0000256" key="2">
    <source>
        <dbReference type="ARBA" id="ARBA00022448"/>
    </source>
</evidence>
<dbReference type="AlphaFoldDB" id="A0A502CDD4"/>
<evidence type="ECO:0000256" key="1">
    <source>
        <dbReference type="ARBA" id="ARBA00004370"/>
    </source>
</evidence>
<dbReference type="EMBL" id="RCZK01000010">
    <property type="protein sequence ID" value="TPG10803.1"/>
    <property type="molecule type" value="Genomic_DNA"/>
</dbReference>
<dbReference type="PANTHER" id="PTHR12219">
    <property type="entry name" value="NADH-UBIQUINONE OXIDOREDUCTASE"/>
    <property type="match status" value="1"/>
</dbReference>
<protein>
    <submittedName>
        <fullName evidence="7">ETC complex I subunit</fullName>
    </submittedName>
</protein>
<dbReference type="Pfam" id="PF04800">
    <property type="entry name" value="NDUS4"/>
    <property type="match status" value="1"/>
</dbReference>